<accession>A0A1I5WP23</accession>
<reference evidence="9" key="1">
    <citation type="submission" date="2016-10" db="EMBL/GenBank/DDBJ databases">
        <authorList>
            <person name="Varghese N."/>
            <person name="Submissions S."/>
        </authorList>
    </citation>
    <scope>NUCLEOTIDE SEQUENCE [LARGE SCALE GENOMIC DNA]</scope>
    <source>
        <strain evidence="9">CGMCC 4.5579</strain>
    </source>
</reference>
<dbReference type="EMBL" id="FOWW01000005">
    <property type="protein sequence ID" value="SFQ21146.1"/>
    <property type="molecule type" value="Genomic_DNA"/>
</dbReference>
<organism evidence="8 9">
    <name type="scientific">Amycolatopsis arida</name>
    <dbReference type="NCBI Taxonomy" id="587909"/>
    <lineage>
        <taxon>Bacteria</taxon>
        <taxon>Bacillati</taxon>
        <taxon>Actinomycetota</taxon>
        <taxon>Actinomycetes</taxon>
        <taxon>Pseudonocardiales</taxon>
        <taxon>Pseudonocardiaceae</taxon>
        <taxon>Amycolatopsis</taxon>
    </lineage>
</organism>
<comment type="subcellular location">
    <subcellularLocation>
        <location evidence="1">Membrane</location>
        <topology evidence="1">Multi-pass membrane protein</topology>
    </subcellularLocation>
</comment>
<feature type="transmembrane region" description="Helical" evidence="6">
    <location>
        <begin position="52"/>
        <end position="73"/>
    </location>
</feature>
<keyword evidence="5 6" id="KW-0472">Membrane</keyword>
<feature type="transmembrane region" description="Helical" evidence="6">
    <location>
        <begin position="131"/>
        <end position="151"/>
    </location>
</feature>
<dbReference type="Proteomes" id="UP000198727">
    <property type="component" value="Unassembled WGS sequence"/>
</dbReference>
<dbReference type="PANTHER" id="PTHR38459">
    <property type="entry name" value="PROPHAGE BACTOPRENOL-LINKED GLUCOSE TRANSLOCASE HOMOLOG"/>
    <property type="match status" value="1"/>
</dbReference>
<dbReference type="RefSeq" id="WP_243859579.1">
    <property type="nucleotide sequence ID" value="NZ_FOWW01000005.1"/>
</dbReference>
<dbReference type="PANTHER" id="PTHR38459:SF1">
    <property type="entry name" value="PROPHAGE BACTOPRENOL-LINKED GLUCOSE TRANSLOCASE HOMOLOG"/>
    <property type="match status" value="1"/>
</dbReference>
<feature type="transmembrane region" description="Helical" evidence="6">
    <location>
        <begin position="25"/>
        <end position="46"/>
    </location>
</feature>
<protein>
    <submittedName>
        <fullName evidence="8">Putative flippase GtrA (Transmembrane translocase of bactoprenol-linked glucose)</fullName>
    </submittedName>
</protein>
<dbReference type="GO" id="GO:0005886">
    <property type="term" value="C:plasma membrane"/>
    <property type="evidence" value="ECO:0007669"/>
    <property type="project" value="TreeGrafter"/>
</dbReference>
<dbReference type="InterPro" id="IPR051401">
    <property type="entry name" value="GtrA_CellWall_Glycosyl"/>
</dbReference>
<evidence type="ECO:0000256" key="2">
    <source>
        <dbReference type="ARBA" id="ARBA00009399"/>
    </source>
</evidence>
<keyword evidence="9" id="KW-1185">Reference proteome</keyword>
<dbReference type="STRING" id="587909.SAMN05421810_105188"/>
<keyword evidence="4 6" id="KW-1133">Transmembrane helix</keyword>
<evidence type="ECO:0000256" key="4">
    <source>
        <dbReference type="ARBA" id="ARBA00022989"/>
    </source>
</evidence>
<sequence length="183" mass="20073">MPPDHPEPHRPPSWARAALFRHRQLLRFAVVGGICFVLTNAVNYALKLTVLTAHPVTALGVAVLVATIVSYVLNREWSFHDRGGRERHHEAALFFLISGVSLGLNAAPLAVSRYLLGLRTPAVDLLTQEVADFVSGIVIGTLVAMAFRWWALKRWVFPRAGVRVVRGGGERPAPTGKSRDRAA</sequence>
<evidence type="ECO:0000313" key="8">
    <source>
        <dbReference type="EMBL" id="SFQ21146.1"/>
    </source>
</evidence>
<evidence type="ECO:0000259" key="7">
    <source>
        <dbReference type="Pfam" id="PF04138"/>
    </source>
</evidence>
<keyword evidence="3 6" id="KW-0812">Transmembrane</keyword>
<comment type="similarity">
    <text evidence="2">Belongs to the GtrA family.</text>
</comment>
<name>A0A1I5WP23_9PSEU</name>
<evidence type="ECO:0000256" key="1">
    <source>
        <dbReference type="ARBA" id="ARBA00004141"/>
    </source>
</evidence>
<proteinExistence type="inferred from homology"/>
<dbReference type="InterPro" id="IPR007267">
    <property type="entry name" value="GtrA_DPMS_TM"/>
</dbReference>
<feature type="transmembrane region" description="Helical" evidence="6">
    <location>
        <begin position="93"/>
        <end position="111"/>
    </location>
</feature>
<evidence type="ECO:0000313" key="9">
    <source>
        <dbReference type="Proteomes" id="UP000198727"/>
    </source>
</evidence>
<evidence type="ECO:0000256" key="6">
    <source>
        <dbReference type="SAM" id="Phobius"/>
    </source>
</evidence>
<evidence type="ECO:0000256" key="3">
    <source>
        <dbReference type="ARBA" id="ARBA00022692"/>
    </source>
</evidence>
<evidence type="ECO:0000256" key="5">
    <source>
        <dbReference type="ARBA" id="ARBA00023136"/>
    </source>
</evidence>
<dbReference type="AlphaFoldDB" id="A0A1I5WP23"/>
<dbReference type="GO" id="GO:0000271">
    <property type="term" value="P:polysaccharide biosynthetic process"/>
    <property type="evidence" value="ECO:0007669"/>
    <property type="project" value="InterPro"/>
</dbReference>
<feature type="domain" description="GtrA/DPMS transmembrane" evidence="7">
    <location>
        <begin position="27"/>
        <end position="157"/>
    </location>
</feature>
<dbReference type="Pfam" id="PF04138">
    <property type="entry name" value="GtrA_DPMS_TM"/>
    <property type="match status" value="1"/>
</dbReference>
<gene>
    <name evidence="8" type="ORF">SAMN05421810_105188</name>
</gene>